<accession>A0A8H4J2L7</accession>
<feature type="region of interest" description="Disordered" evidence="1">
    <location>
        <begin position="297"/>
        <end position="400"/>
    </location>
</feature>
<name>A0A8H4J2L7_9PEZI</name>
<evidence type="ECO:0000313" key="3">
    <source>
        <dbReference type="Proteomes" id="UP000572817"/>
    </source>
</evidence>
<keyword evidence="3" id="KW-1185">Reference proteome</keyword>
<evidence type="ECO:0000313" key="2">
    <source>
        <dbReference type="EMBL" id="KAF4310774.1"/>
    </source>
</evidence>
<dbReference type="EMBL" id="WWBZ02000013">
    <property type="protein sequence ID" value="KAF4310774.1"/>
    <property type="molecule type" value="Genomic_DNA"/>
</dbReference>
<feature type="compositionally biased region" description="Polar residues" evidence="1">
    <location>
        <begin position="338"/>
        <end position="350"/>
    </location>
</feature>
<gene>
    <name evidence="2" type="ORF">GTA08_BOTSDO13766</name>
</gene>
<comment type="caution">
    <text evidence="2">The sequence shown here is derived from an EMBL/GenBank/DDBJ whole genome shotgun (WGS) entry which is preliminary data.</text>
</comment>
<sequence>MSTTTKLYDMAIGNEVFGGYVPSNAYYFMNTTTASPTTATVVPDPVCEANCSFAAHSALPWIWKKVETTATVTHAIEYHIVNNRTNATITSTSYLTQPAISNQPRLMTNSDGTRVMEITMSLATKSGDEWVTSLTNVTYPTVFTQYNSGYRWWGVLPTTTADGEAVCSWAPWYVSGAPSNRIQIRPTYSTLANRTRITSSYTTTIPTTAYQTLAVGPFVTYTSINAYGEPPAPDPDDPKGLWYMPVGAYFDQELGVPSGISDAAVKLCTEDDWHANGFQTGEPALELTSELYLTLTSTLHDDSPDPPEMTASGVEMSEQPLEPSTEVPVTDSPPAPTKTGSALPDNTNQPAPTPTLFNPDVSATAPSTGDGTALPVKEPPSDNNDDQEPPASAPVTEAPPALESTLIIGSATITRNSNSALVIGTQTLQPNTPITLNPAPANPEDDNNENAPAASATIILQTSAGLT</sequence>
<proteinExistence type="predicted"/>
<reference evidence="2" key="1">
    <citation type="submission" date="2020-04" db="EMBL/GenBank/DDBJ databases">
        <title>Genome Assembly and Annotation of Botryosphaeria dothidea sdau 11-99, a Latent Pathogen of Apple Fruit Ring Rot in China.</title>
        <authorList>
            <person name="Yu C."/>
            <person name="Diao Y."/>
            <person name="Lu Q."/>
            <person name="Zhao J."/>
            <person name="Cui S."/>
            <person name="Peng C."/>
            <person name="He B."/>
            <person name="Liu H."/>
        </authorList>
    </citation>
    <scope>NUCLEOTIDE SEQUENCE [LARGE SCALE GENOMIC DNA]</scope>
    <source>
        <strain evidence="2">Sdau11-99</strain>
    </source>
</reference>
<dbReference type="Proteomes" id="UP000572817">
    <property type="component" value="Unassembled WGS sequence"/>
</dbReference>
<evidence type="ECO:0000256" key="1">
    <source>
        <dbReference type="SAM" id="MobiDB-lite"/>
    </source>
</evidence>
<dbReference type="OrthoDB" id="10596590at2759"/>
<protein>
    <submittedName>
        <fullName evidence="2">Uncharacterized protein</fullName>
    </submittedName>
</protein>
<organism evidence="2 3">
    <name type="scientific">Botryosphaeria dothidea</name>
    <dbReference type="NCBI Taxonomy" id="55169"/>
    <lineage>
        <taxon>Eukaryota</taxon>
        <taxon>Fungi</taxon>
        <taxon>Dikarya</taxon>
        <taxon>Ascomycota</taxon>
        <taxon>Pezizomycotina</taxon>
        <taxon>Dothideomycetes</taxon>
        <taxon>Dothideomycetes incertae sedis</taxon>
        <taxon>Botryosphaeriales</taxon>
        <taxon>Botryosphaeriaceae</taxon>
        <taxon>Botryosphaeria</taxon>
    </lineage>
</organism>
<dbReference type="AlphaFoldDB" id="A0A8H4J2L7"/>